<evidence type="ECO:0000313" key="9">
    <source>
        <dbReference type="Proteomes" id="UP000831607"/>
    </source>
</evidence>
<keyword evidence="5 7" id="KW-0378">Hydrolase</keyword>
<dbReference type="EMBL" id="CP063982">
    <property type="protein sequence ID" value="UOD49900.1"/>
    <property type="molecule type" value="Genomic_DNA"/>
</dbReference>
<dbReference type="InterPro" id="IPR033942">
    <property type="entry name" value="IMPase"/>
</dbReference>
<dbReference type="Proteomes" id="UP000831607">
    <property type="component" value="Chromosome"/>
</dbReference>
<dbReference type="Pfam" id="PF00459">
    <property type="entry name" value="Inositol_P"/>
    <property type="match status" value="1"/>
</dbReference>
<dbReference type="InterPro" id="IPR022337">
    <property type="entry name" value="Inositol_monophosphatase_SuhB"/>
</dbReference>
<evidence type="ECO:0000256" key="1">
    <source>
        <dbReference type="ARBA" id="ARBA00001033"/>
    </source>
</evidence>
<dbReference type="CDD" id="cd01639">
    <property type="entry name" value="IMPase"/>
    <property type="match status" value="1"/>
</dbReference>
<organism evidence="8 9">
    <name type="scientific">Orrella daihaiensis</name>
    <dbReference type="NCBI Taxonomy" id="2782176"/>
    <lineage>
        <taxon>Bacteria</taxon>
        <taxon>Pseudomonadati</taxon>
        <taxon>Pseudomonadota</taxon>
        <taxon>Betaproteobacteria</taxon>
        <taxon>Burkholderiales</taxon>
        <taxon>Alcaligenaceae</taxon>
        <taxon>Orrella</taxon>
    </lineage>
</organism>
<proteinExistence type="inferred from homology"/>
<dbReference type="InterPro" id="IPR000760">
    <property type="entry name" value="Inositol_monophosphatase-like"/>
</dbReference>
<dbReference type="RefSeq" id="WP_243478147.1">
    <property type="nucleotide sequence ID" value="NZ_CP063982.1"/>
</dbReference>
<keyword evidence="4 7" id="KW-0479">Metal-binding</keyword>
<gene>
    <name evidence="8" type="ORF">DHf2319_10675</name>
</gene>
<evidence type="ECO:0000256" key="3">
    <source>
        <dbReference type="ARBA" id="ARBA00009759"/>
    </source>
</evidence>
<keyword evidence="6 7" id="KW-0460">Magnesium</keyword>
<dbReference type="SUPFAM" id="SSF56655">
    <property type="entry name" value="Carbohydrate phosphatase"/>
    <property type="match status" value="1"/>
</dbReference>
<dbReference type="PANTHER" id="PTHR20854:SF4">
    <property type="entry name" value="INOSITOL-1-MONOPHOSPHATASE-RELATED"/>
    <property type="match status" value="1"/>
</dbReference>
<evidence type="ECO:0000256" key="6">
    <source>
        <dbReference type="ARBA" id="ARBA00022842"/>
    </source>
</evidence>
<dbReference type="Gene3D" id="3.30.540.10">
    <property type="entry name" value="Fructose-1,6-Bisphosphatase, subunit A, domain 1"/>
    <property type="match status" value="1"/>
</dbReference>
<protein>
    <recommendedName>
        <fullName evidence="7">Inositol-1-monophosphatase</fullName>
        <ecNumber evidence="7">3.1.3.25</ecNumber>
    </recommendedName>
</protein>
<name>A0ABY4ALD1_9BURK</name>
<dbReference type="PRINTS" id="PR00377">
    <property type="entry name" value="IMPHPHTASES"/>
</dbReference>
<keyword evidence="9" id="KW-1185">Reference proteome</keyword>
<dbReference type="EC" id="3.1.3.25" evidence="7"/>
<dbReference type="InterPro" id="IPR020550">
    <property type="entry name" value="Inositol_monophosphatase_CS"/>
</dbReference>
<sequence length="282" mass="30425">MLPYAKYLEVAVRACHAAAAVLQSHRLSRTHLVIDQKGRNDLVSQADREAEQAIIEILRAETPELGIIGEESGGSRGEQATWFVDPLDGTTNYLHGLEHYAVSIGLVAHANAPDSVGNTLTSDQPIVGVVYDPSREELFSALQGVGVWLNGHRISRSNVTDISQALVATGIPVRTFEYLDQYLAALKDLVLNTRGIRRQGSAALDLCWLAAGRVDAYWEQGIQSWDVAAGTVIAREAGASVNDPYDLQASWPARGRLLACAPGIESALLDLILPHMNEAPGL</sequence>
<accession>A0ABY4ALD1</accession>
<dbReference type="PROSITE" id="PS00630">
    <property type="entry name" value="IMP_2"/>
    <property type="match status" value="1"/>
</dbReference>
<evidence type="ECO:0000256" key="4">
    <source>
        <dbReference type="ARBA" id="ARBA00022723"/>
    </source>
</evidence>
<dbReference type="PROSITE" id="PS00629">
    <property type="entry name" value="IMP_1"/>
    <property type="match status" value="1"/>
</dbReference>
<dbReference type="InterPro" id="IPR020583">
    <property type="entry name" value="Inositol_monoP_metal-BS"/>
</dbReference>
<dbReference type="PRINTS" id="PR01959">
    <property type="entry name" value="SBIMPHPHTASE"/>
</dbReference>
<comment type="cofactor">
    <cofactor evidence="2 7">
        <name>Mg(2+)</name>
        <dbReference type="ChEBI" id="CHEBI:18420"/>
    </cofactor>
</comment>
<dbReference type="Gene3D" id="3.40.190.80">
    <property type="match status" value="1"/>
</dbReference>
<evidence type="ECO:0000256" key="2">
    <source>
        <dbReference type="ARBA" id="ARBA00001946"/>
    </source>
</evidence>
<reference evidence="8 9" key="1">
    <citation type="submission" date="2020-11" db="EMBL/GenBank/DDBJ databases">
        <title>Algicoccus daihaiensis sp.nov., isolated from Daihai Lake in Inner Mongolia.</title>
        <authorList>
            <person name="Kai J."/>
        </authorList>
    </citation>
    <scope>NUCLEOTIDE SEQUENCE [LARGE SCALE GENOMIC DNA]</scope>
    <source>
        <strain evidence="9">f23</strain>
    </source>
</reference>
<evidence type="ECO:0000256" key="7">
    <source>
        <dbReference type="RuleBase" id="RU364068"/>
    </source>
</evidence>
<evidence type="ECO:0000313" key="8">
    <source>
        <dbReference type="EMBL" id="UOD49900.1"/>
    </source>
</evidence>
<comment type="similarity">
    <text evidence="3 7">Belongs to the inositol monophosphatase superfamily.</text>
</comment>
<comment type="catalytic activity">
    <reaction evidence="1 7">
        <text>a myo-inositol phosphate + H2O = myo-inositol + phosphate</text>
        <dbReference type="Rhea" id="RHEA:24056"/>
        <dbReference type="ChEBI" id="CHEBI:15377"/>
        <dbReference type="ChEBI" id="CHEBI:17268"/>
        <dbReference type="ChEBI" id="CHEBI:43474"/>
        <dbReference type="ChEBI" id="CHEBI:84139"/>
        <dbReference type="EC" id="3.1.3.25"/>
    </reaction>
</comment>
<dbReference type="PANTHER" id="PTHR20854">
    <property type="entry name" value="INOSITOL MONOPHOSPHATASE"/>
    <property type="match status" value="1"/>
</dbReference>
<evidence type="ECO:0000256" key="5">
    <source>
        <dbReference type="ARBA" id="ARBA00022801"/>
    </source>
</evidence>